<gene>
    <name evidence="1" type="ORF">PISMIDRAFT_676137</name>
</gene>
<accession>A0A0C9YMU6</accession>
<organism evidence="1 2">
    <name type="scientific">Pisolithus microcarpus 441</name>
    <dbReference type="NCBI Taxonomy" id="765257"/>
    <lineage>
        <taxon>Eukaryota</taxon>
        <taxon>Fungi</taxon>
        <taxon>Dikarya</taxon>
        <taxon>Basidiomycota</taxon>
        <taxon>Agaricomycotina</taxon>
        <taxon>Agaricomycetes</taxon>
        <taxon>Agaricomycetidae</taxon>
        <taxon>Boletales</taxon>
        <taxon>Sclerodermatineae</taxon>
        <taxon>Pisolithaceae</taxon>
        <taxon>Pisolithus</taxon>
    </lineage>
</organism>
<proteinExistence type="predicted"/>
<reference evidence="1 2" key="1">
    <citation type="submission" date="2014-04" db="EMBL/GenBank/DDBJ databases">
        <authorList>
            <consortium name="DOE Joint Genome Institute"/>
            <person name="Kuo A."/>
            <person name="Kohler A."/>
            <person name="Costa M.D."/>
            <person name="Nagy L.G."/>
            <person name="Floudas D."/>
            <person name="Copeland A."/>
            <person name="Barry K.W."/>
            <person name="Cichocki N."/>
            <person name="Veneault-Fourrey C."/>
            <person name="LaButti K."/>
            <person name="Lindquist E.A."/>
            <person name="Lipzen A."/>
            <person name="Lundell T."/>
            <person name="Morin E."/>
            <person name="Murat C."/>
            <person name="Sun H."/>
            <person name="Tunlid A."/>
            <person name="Henrissat B."/>
            <person name="Grigoriev I.V."/>
            <person name="Hibbett D.S."/>
            <person name="Martin F."/>
            <person name="Nordberg H.P."/>
            <person name="Cantor M.N."/>
            <person name="Hua S.X."/>
        </authorList>
    </citation>
    <scope>NUCLEOTIDE SEQUENCE [LARGE SCALE GENOMIC DNA]</scope>
    <source>
        <strain evidence="1 2">441</strain>
    </source>
</reference>
<sequence>MVTREQGTRRVNPVLLLQRDMKLFSFSRPVVVWGQEFISNVTQPLYQYTTWRAEMAIPVPLEEWHR</sequence>
<evidence type="ECO:0000313" key="2">
    <source>
        <dbReference type="Proteomes" id="UP000054018"/>
    </source>
</evidence>
<dbReference type="EMBL" id="KN833702">
    <property type="protein sequence ID" value="KIK26330.1"/>
    <property type="molecule type" value="Genomic_DNA"/>
</dbReference>
<keyword evidence="2" id="KW-1185">Reference proteome</keyword>
<dbReference type="HOGENOM" id="CLU_2838214_0_0_1"/>
<evidence type="ECO:0000313" key="1">
    <source>
        <dbReference type="EMBL" id="KIK26330.1"/>
    </source>
</evidence>
<reference evidence="2" key="2">
    <citation type="submission" date="2015-01" db="EMBL/GenBank/DDBJ databases">
        <title>Evolutionary Origins and Diversification of the Mycorrhizal Mutualists.</title>
        <authorList>
            <consortium name="DOE Joint Genome Institute"/>
            <consortium name="Mycorrhizal Genomics Consortium"/>
            <person name="Kohler A."/>
            <person name="Kuo A."/>
            <person name="Nagy L.G."/>
            <person name="Floudas D."/>
            <person name="Copeland A."/>
            <person name="Barry K.W."/>
            <person name="Cichocki N."/>
            <person name="Veneault-Fourrey C."/>
            <person name="LaButti K."/>
            <person name="Lindquist E.A."/>
            <person name="Lipzen A."/>
            <person name="Lundell T."/>
            <person name="Morin E."/>
            <person name="Murat C."/>
            <person name="Riley R."/>
            <person name="Ohm R."/>
            <person name="Sun H."/>
            <person name="Tunlid A."/>
            <person name="Henrissat B."/>
            <person name="Grigoriev I.V."/>
            <person name="Hibbett D.S."/>
            <person name="Martin F."/>
        </authorList>
    </citation>
    <scope>NUCLEOTIDE SEQUENCE [LARGE SCALE GENOMIC DNA]</scope>
    <source>
        <strain evidence="2">441</strain>
    </source>
</reference>
<dbReference type="AlphaFoldDB" id="A0A0C9YMU6"/>
<feature type="non-terminal residue" evidence="1">
    <location>
        <position position="66"/>
    </location>
</feature>
<dbReference type="Proteomes" id="UP000054018">
    <property type="component" value="Unassembled WGS sequence"/>
</dbReference>
<name>A0A0C9YMU6_9AGAM</name>
<protein>
    <submittedName>
        <fullName evidence="1">Uncharacterized protein</fullName>
    </submittedName>
</protein>